<dbReference type="EMBL" id="FR687253">
    <property type="protein sequence ID" value="CBW86066.1"/>
    <property type="molecule type" value="Genomic_DNA"/>
</dbReference>
<dbReference type="eggNOG" id="ENOG50338VH">
    <property type="taxonomic scope" value="Bacteria"/>
</dbReference>
<dbReference type="Proteomes" id="UP000001286">
    <property type="component" value="Chromosome"/>
</dbReference>
<gene>
    <name evidence="1" type="ordered locus">LIV_1581</name>
</gene>
<name>G2ZA97_LISIP</name>
<accession>G2ZA97</accession>
<evidence type="ECO:0000313" key="2">
    <source>
        <dbReference type="Proteomes" id="UP000001286"/>
    </source>
</evidence>
<evidence type="ECO:0000313" key="1">
    <source>
        <dbReference type="EMBL" id="CBW86066.1"/>
    </source>
</evidence>
<dbReference type="AlphaFoldDB" id="G2ZA97"/>
<reference evidence="1 2" key="1">
    <citation type="journal article" date="2011" name="J. Bacteriol.">
        <title>Complete genome sequence of the animal pathogen Listeria ivanovii, which provides insights into host specificities and evolution of the genus Listeria.</title>
        <authorList>
            <person name="Buchrieser C."/>
            <person name="Rusniok C."/>
            <person name="Garrido P."/>
            <person name="Hain T."/>
            <person name="Scortti M."/>
            <person name="Lampidis R."/>
            <person name="Karst U."/>
            <person name="Chakraborty T."/>
            <person name="Cossart P."/>
            <person name="Kreft J."/>
            <person name="Vazquez-Boland J.A."/>
            <person name="Goebel W."/>
            <person name="Glaser P."/>
        </authorList>
    </citation>
    <scope>NUCLEOTIDE SEQUENCE [LARGE SCALE GENOMIC DNA]</scope>
    <source>
        <strain evidence="2">ATCC BAA-678 / PAM 55</strain>
    </source>
</reference>
<protein>
    <submittedName>
        <fullName evidence="1">Hypothetical CDS</fullName>
    </submittedName>
</protein>
<proteinExistence type="predicted"/>
<sequence length="74" mass="8908">MFNMQFKMYDYFFIALNYDRGSFGCAIINGDLVISLPNSQKWYDNADMNIFCKELQMQLELRIPDKFLEYNGWK</sequence>
<dbReference type="HOGENOM" id="CLU_200451_0_0_9"/>
<dbReference type="KEGG" id="liv:LIV_1581"/>
<organism evidence="1 2">
    <name type="scientific">Listeria ivanovii (strain ATCC BAA-678 / PAM 55)</name>
    <dbReference type="NCBI Taxonomy" id="881621"/>
    <lineage>
        <taxon>Bacteria</taxon>
        <taxon>Bacillati</taxon>
        <taxon>Bacillota</taxon>
        <taxon>Bacilli</taxon>
        <taxon>Bacillales</taxon>
        <taxon>Listeriaceae</taxon>
        <taxon>Listeria</taxon>
    </lineage>
</organism>